<dbReference type="EMBL" id="FPHC01000063">
    <property type="protein sequence ID" value="SFV61033.1"/>
    <property type="molecule type" value="Genomic_DNA"/>
</dbReference>
<organism evidence="1">
    <name type="scientific">hydrothermal vent metagenome</name>
    <dbReference type="NCBI Taxonomy" id="652676"/>
    <lineage>
        <taxon>unclassified sequences</taxon>
        <taxon>metagenomes</taxon>
        <taxon>ecological metagenomes</taxon>
    </lineage>
</organism>
<accession>A0A1W1C5N7</accession>
<sequence>MQTNKINDIIKLNKLIETRGDDEKSATNYYIDNKEESQVAFHTGQRNR</sequence>
<gene>
    <name evidence="1" type="ORF">MNB_SV-6-1598</name>
</gene>
<protein>
    <submittedName>
        <fullName evidence="1">Uncharacterized protein</fullName>
    </submittedName>
</protein>
<reference evidence="1" key="1">
    <citation type="submission" date="2016-10" db="EMBL/GenBank/DDBJ databases">
        <authorList>
            <person name="de Groot N.N."/>
        </authorList>
    </citation>
    <scope>NUCLEOTIDE SEQUENCE</scope>
</reference>
<evidence type="ECO:0000313" key="1">
    <source>
        <dbReference type="EMBL" id="SFV61033.1"/>
    </source>
</evidence>
<dbReference type="AlphaFoldDB" id="A0A1W1C5N7"/>
<name>A0A1W1C5N7_9ZZZZ</name>
<proteinExistence type="predicted"/>